<dbReference type="RefSeq" id="WP_091027774.1">
    <property type="nucleotide sequence ID" value="NZ_FNAD01000001.1"/>
</dbReference>
<dbReference type="EMBL" id="FNAD01000001">
    <property type="protein sequence ID" value="SDD04097.1"/>
    <property type="molecule type" value="Genomic_DNA"/>
</dbReference>
<reference evidence="2" key="1">
    <citation type="submission" date="2016-10" db="EMBL/GenBank/DDBJ databases">
        <authorList>
            <person name="Varghese N."/>
            <person name="Submissions S."/>
        </authorList>
    </citation>
    <scope>NUCLEOTIDE SEQUENCE [LARGE SCALE GENOMIC DNA]</scope>
    <source>
        <strain evidence="2">CGMCC 4.3516</strain>
    </source>
</reference>
<dbReference type="OrthoDB" id="4529776at2"/>
<dbReference type="AlphaFoldDB" id="A0A1G6RJD9"/>
<dbReference type="STRING" id="58114.SAMN05216270_101496"/>
<organism evidence="1 2">
    <name type="scientific">Glycomyces harbinensis</name>
    <dbReference type="NCBI Taxonomy" id="58114"/>
    <lineage>
        <taxon>Bacteria</taxon>
        <taxon>Bacillati</taxon>
        <taxon>Actinomycetota</taxon>
        <taxon>Actinomycetes</taxon>
        <taxon>Glycomycetales</taxon>
        <taxon>Glycomycetaceae</taxon>
        <taxon>Glycomyces</taxon>
    </lineage>
</organism>
<gene>
    <name evidence="1" type="ORF">SAMN05216270_101496</name>
</gene>
<sequence length="101" mass="11489">MADSTSTKTETDPCDDGWLGYFERSPAVFSVFRVGAEGSTHPLLLPEYRIECNDGAGPREICRFTVEPEAIPEWFGAWRNDEWCPWILENAHRLIADPENT</sequence>
<evidence type="ECO:0000313" key="1">
    <source>
        <dbReference type="EMBL" id="SDD04097.1"/>
    </source>
</evidence>
<proteinExistence type="predicted"/>
<protein>
    <submittedName>
        <fullName evidence="1">Uncharacterized protein</fullName>
    </submittedName>
</protein>
<evidence type="ECO:0000313" key="2">
    <source>
        <dbReference type="Proteomes" id="UP000198949"/>
    </source>
</evidence>
<keyword evidence="2" id="KW-1185">Reference proteome</keyword>
<dbReference type="Proteomes" id="UP000198949">
    <property type="component" value="Unassembled WGS sequence"/>
</dbReference>
<name>A0A1G6RJD9_9ACTN</name>
<accession>A0A1G6RJD9</accession>